<evidence type="ECO:0000313" key="2">
    <source>
        <dbReference type="EMBL" id="MFD2728709.1"/>
    </source>
</evidence>
<feature type="compositionally biased region" description="Low complexity" evidence="1">
    <location>
        <begin position="319"/>
        <end position="361"/>
    </location>
</feature>
<protein>
    <submittedName>
        <fullName evidence="2">YbbR-like domain-containing protein</fullName>
    </submittedName>
</protein>
<dbReference type="Proteomes" id="UP001597427">
    <property type="component" value="Unassembled WGS sequence"/>
</dbReference>
<keyword evidence="3" id="KW-1185">Reference proteome</keyword>
<evidence type="ECO:0000313" key="3">
    <source>
        <dbReference type="Proteomes" id="UP001597427"/>
    </source>
</evidence>
<feature type="region of interest" description="Disordered" evidence="1">
    <location>
        <begin position="317"/>
        <end position="361"/>
    </location>
</feature>
<comment type="caution">
    <text evidence="2">The sequence shown here is derived from an EMBL/GenBank/DDBJ whole genome shotgun (WGS) entry which is preliminary data.</text>
</comment>
<dbReference type="EMBL" id="JBHUMO010000033">
    <property type="protein sequence ID" value="MFD2728709.1"/>
    <property type="molecule type" value="Genomic_DNA"/>
</dbReference>
<dbReference type="Pfam" id="PF07949">
    <property type="entry name" value="YbbR"/>
    <property type="match status" value="3"/>
</dbReference>
<reference evidence="3" key="1">
    <citation type="journal article" date="2019" name="Int. J. Syst. Evol. Microbiol.">
        <title>The Global Catalogue of Microorganisms (GCM) 10K type strain sequencing project: providing services to taxonomists for standard genome sequencing and annotation.</title>
        <authorList>
            <consortium name="The Broad Institute Genomics Platform"/>
            <consortium name="The Broad Institute Genome Sequencing Center for Infectious Disease"/>
            <person name="Wu L."/>
            <person name="Ma J."/>
        </authorList>
    </citation>
    <scope>NUCLEOTIDE SEQUENCE [LARGE SCALE GENOMIC DNA]</scope>
    <source>
        <strain evidence="3">TISTR 932</strain>
    </source>
</reference>
<evidence type="ECO:0000256" key="1">
    <source>
        <dbReference type="SAM" id="MobiDB-lite"/>
    </source>
</evidence>
<accession>A0ABW5TIG1</accession>
<dbReference type="PANTHER" id="PTHR37804">
    <property type="entry name" value="CDAA REGULATORY PROTEIN CDAR"/>
    <property type="match status" value="1"/>
</dbReference>
<organism evidence="2 3">
    <name type="scientific">Enterococcus camelliae</name>
    <dbReference type="NCBI Taxonomy" id="453959"/>
    <lineage>
        <taxon>Bacteria</taxon>
        <taxon>Bacillati</taxon>
        <taxon>Bacillota</taxon>
        <taxon>Bacilli</taxon>
        <taxon>Lactobacillales</taxon>
        <taxon>Enterococcaceae</taxon>
        <taxon>Enterococcus</taxon>
    </lineage>
</organism>
<sequence length="361" mass="38978">MLFKKRKTNLFYSLIALLFAIVLFFNANGSSLQKNIIPSSTSYEELVKDVAIQPIYDSDAYFIQGFNTTVSVKLTSDNRVQLNTEKNQETRNFRVVADLSKLSVGTHEVPLKVQNLSSGVTATIETRTITVTIEKKVTKKIKVSASISKDHLQEGYELGKITVEPSEVEVTTGEDTLKELSSVEASLGHLANLNKDTSTKASVVVLDKNGEKLPAIINPEQVTVNVSVNAPTKEVPVNVVASGTMASNVSTIIYRTDHDTVELTGTQASLNEIDRISLPVNIQNVTTTTQVEVVVPVKEGVTANPESIWVTIVPTLKQSTDSSQTSESTTATSSSRSNSSQSSSSNEQSTTSSTTSESTNP</sequence>
<dbReference type="RefSeq" id="WP_379980381.1">
    <property type="nucleotide sequence ID" value="NZ_JBHUMO010000033.1"/>
</dbReference>
<gene>
    <name evidence="2" type="ORF">ACFSR0_04600</name>
</gene>
<dbReference type="InterPro" id="IPR053154">
    <property type="entry name" value="c-di-AMP_regulator"/>
</dbReference>
<dbReference type="Gene3D" id="2.170.120.40">
    <property type="entry name" value="YbbR-like domain"/>
    <property type="match status" value="2"/>
</dbReference>
<dbReference type="Gene3D" id="2.170.120.30">
    <property type="match status" value="1"/>
</dbReference>
<name>A0ABW5TIG1_9ENTE</name>
<proteinExistence type="predicted"/>
<dbReference type="InterPro" id="IPR012505">
    <property type="entry name" value="YbbR"/>
</dbReference>
<dbReference type="PANTHER" id="PTHR37804:SF1">
    <property type="entry name" value="CDAA REGULATORY PROTEIN CDAR"/>
    <property type="match status" value="1"/>
</dbReference>